<dbReference type="InterPro" id="IPR053159">
    <property type="entry name" value="Hybrid_Histidine_Kinase"/>
</dbReference>
<comment type="caution">
    <text evidence="3">The sequence shown here is derived from an EMBL/GenBank/DDBJ whole genome shotgun (WGS) entry which is preliminary data.</text>
</comment>
<dbReference type="Proteomes" id="UP000487350">
    <property type="component" value="Unassembled WGS sequence"/>
</dbReference>
<dbReference type="Pfam" id="PF00069">
    <property type="entry name" value="Pkinase"/>
    <property type="match status" value="1"/>
</dbReference>
<dbReference type="SMART" id="SM00387">
    <property type="entry name" value="HATPase_c"/>
    <property type="match status" value="1"/>
</dbReference>
<evidence type="ECO:0000259" key="2">
    <source>
        <dbReference type="PROSITE" id="PS50109"/>
    </source>
</evidence>
<dbReference type="PROSITE" id="PS50109">
    <property type="entry name" value="HIS_KIN"/>
    <property type="match status" value="1"/>
</dbReference>
<dbReference type="SUPFAM" id="SSF56112">
    <property type="entry name" value="Protein kinase-like (PK-like)"/>
    <property type="match status" value="1"/>
</dbReference>
<dbReference type="PROSITE" id="PS50011">
    <property type="entry name" value="PROTEIN_KINASE_DOM"/>
    <property type="match status" value="1"/>
</dbReference>
<feature type="domain" description="Protein kinase" evidence="1">
    <location>
        <begin position="16"/>
        <end position="269"/>
    </location>
</feature>
<dbReference type="Gene3D" id="3.30.450.40">
    <property type="match status" value="1"/>
</dbReference>
<dbReference type="Pfam" id="PF13191">
    <property type="entry name" value="AAA_16"/>
    <property type="match status" value="1"/>
</dbReference>
<reference evidence="3 4" key="1">
    <citation type="submission" date="2019-11" db="EMBL/GenBank/DDBJ databases">
        <title>Caenimonas koreensis gen. nov., sp. nov., isolated from activated sludge.</title>
        <authorList>
            <person name="Seung H.R."/>
        </authorList>
    </citation>
    <scope>NUCLEOTIDE SEQUENCE [LARGE SCALE GENOMIC DNA]</scope>
    <source>
        <strain evidence="3 4">EMB320</strain>
    </source>
</reference>
<dbReference type="CDD" id="cd14014">
    <property type="entry name" value="STKc_PknB_like"/>
    <property type="match status" value="1"/>
</dbReference>
<protein>
    <submittedName>
        <fullName evidence="3">AAA family ATPase</fullName>
    </submittedName>
</protein>
<feature type="domain" description="Histidine kinase" evidence="2">
    <location>
        <begin position="1643"/>
        <end position="1756"/>
    </location>
</feature>
<dbReference type="SUPFAM" id="SSF55874">
    <property type="entry name" value="ATPase domain of HSP90 chaperone/DNA topoisomerase II/histidine kinase"/>
    <property type="match status" value="1"/>
</dbReference>
<dbReference type="SUPFAM" id="SSF52540">
    <property type="entry name" value="P-loop containing nucleoside triphosphate hydrolases"/>
    <property type="match status" value="1"/>
</dbReference>
<dbReference type="InterPro" id="IPR027417">
    <property type="entry name" value="P-loop_NTPase"/>
</dbReference>
<organism evidence="3 4">
    <name type="scientific">Caenimonas koreensis DSM 17982</name>
    <dbReference type="NCBI Taxonomy" id="1121255"/>
    <lineage>
        <taxon>Bacteria</taxon>
        <taxon>Pseudomonadati</taxon>
        <taxon>Pseudomonadota</taxon>
        <taxon>Betaproteobacteria</taxon>
        <taxon>Burkholderiales</taxon>
        <taxon>Comamonadaceae</taxon>
        <taxon>Caenimonas</taxon>
    </lineage>
</organism>
<dbReference type="InterPro" id="IPR003018">
    <property type="entry name" value="GAF"/>
</dbReference>
<dbReference type="InterPro" id="IPR041664">
    <property type="entry name" value="AAA_16"/>
</dbReference>
<gene>
    <name evidence="3" type="ORF">GHT07_06615</name>
</gene>
<dbReference type="EMBL" id="WJBU01000005">
    <property type="protein sequence ID" value="MRD46942.1"/>
    <property type="molecule type" value="Genomic_DNA"/>
</dbReference>
<dbReference type="InterPro" id="IPR036890">
    <property type="entry name" value="HATPase_C_sf"/>
</dbReference>
<accession>A0A844B0X2</accession>
<dbReference type="SMART" id="SM00220">
    <property type="entry name" value="S_TKc"/>
    <property type="match status" value="1"/>
</dbReference>
<proteinExistence type="predicted"/>
<dbReference type="InterPro" id="IPR003594">
    <property type="entry name" value="HATPase_dom"/>
</dbReference>
<dbReference type="Pfam" id="PF02518">
    <property type="entry name" value="HATPase_c"/>
    <property type="match status" value="1"/>
</dbReference>
<sequence length="1762" mass="190418">MFPIRPAASRVEIDFDAGVQPIHASATTRIVRVRHAASSQDLVGKLYLGPAAAQRWKIEAAMLARLVGIAGIVQLAAQPPAQGSLLLQDCGSQSLAQAMARRRLDVTRVLAIGARLAQILSDVHRAGVIHRDINPANIMLSPGGEPVLIDFDLAVPFDAEAPPAQENLLVGTLAYIAPEQTGRTGRVVDYRADLYALGVTLYEMATGVLPFEGDDALQLIQGHLVGQPAAPTEREPTVPRMLSDIVMRLLAKSPNERYQSASGLLHDLLRLQAQAGHELQVFDLGERDFPARLLAPPQLVGRSSELARLHEVLAGSIEGRVHGLLIEGAAGTGKTALIQALRRMAGAAGGLYISGKFDQHRAQSAGADALNHALRQLGSLLLARAGDEGAALRERVLQSVGHAAGMLTRLLPEFELLLGPQPESGGAEPHQLSTRLVQAHVDLLAAIVSATQPLVMVFEDMQWADALSLRVFDRLVNEPSLRGLLMVGTYRGEDVVAPHPLAEMLKLQASDGARLELIRLHPLANAEVGEMLQAMLRLAPEPALALAGEVCELSAGNPFDTVEIVNALRGEGLLRLESNGWTWQGESIRRFAGRSSVIDLLAVRIARLPPQSIALLECMSCIGATVSLEVLAAALDATAHELRECLQAPLDDGLLSLDMSEQPFVQFRHDRVQQAVWERLDAARQSSLQLTLARRLAANASTRSQAAQQYLACAGALSDAGEMTAAANLLLHSGRQLLRNAVPDHAGRYLAAAAALLDAQPHADVALRCEIDIAWHAAFYAQGQLADADSLHDRLWREMLTERIEPAALVEPTCLQMRSVYMRGRIREAIDMGFELLRRLRGPVFIGADDAGSRQGLDELSNWVARERAAANAPRSPTTDRRVLGLANILSRLFPPACFLMEEKTLVWLLLEAQRLWSAHGPSPALMVALSRASMVLIPLRGDWRCGFDIARYVLEVGQAHGFEPETSEARHAFAISASHWFEPLAITAQHALQTRDGFARFGDISFCCFTYGVTNEVARECAPSLASYAADIEAGLALCARAANHLAATLIGVERQLLRCLRGETTSPGTFNDAGFSEAAFLEDAASMPVMRITFLLRRAIAAAIWGDTDKLDECTAAAMPLLDSVPGFYITVHAHFLRALALAWRLQRSLAAPDAPAQLAQCREWLAARAQDQPDNYQHLLALVQAEEAWAHGDMLAAVAGFESALSQVRSQRRPWHEALITERMGRFHLAQAWRQTGTHWLVQARDLYGAWGASAKVLQMQGEPGAPASAGRPIAQDALPARASLRSGSLSTPSMALDLLGVLRASQALSYETSLGGLSARVHEVLAALTGATHVQLLSWNEDRWELLSPGHAPMAASDAARDGLLARSVIDYARRTGQPLLVEDALADDRFARDPYFANVHQCSLLVVPISAQGGPRALLVLENRDGRAAFNTDGLDTVMLIAGQLAVSLANAALYDEMERRVEARTRELQQTQAQLVATARRAGKAEVANNVLHNVGNVLNSVSVSASIVRRTVTHSRLQGLSHVVALMNEHRSDLSAFMEIDPRGSALMPYLNGLEHALAEEREQVLGDLDRLTHSVDHITHVIATQQSEAGQSGFVELVRPREIMDEAVRVCAQAIARAGCQVIQSDEEIPALLLDRPRLLQILVNLIVNATQAMEGVPEADRTLELSAHVEPGEPPVLLMWVKDSGEGIASENLERVLAHGFTTRQFGHGFGLHSSALAAMEMGGKLTPYSAGRGHGATFTVAVPLQQAASRPQ</sequence>
<dbReference type="Pfam" id="PF01590">
    <property type="entry name" value="GAF"/>
    <property type="match status" value="1"/>
</dbReference>
<evidence type="ECO:0000259" key="1">
    <source>
        <dbReference type="PROSITE" id="PS50011"/>
    </source>
</evidence>
<dbReference type="OrthoDB" id="9801841at2"/>
<dbReference type="GO" id="GO:0004672">
    <property type="term" value="F:protein kinase activity"/>
    <property type="evidence" value="ECO:0007669"/>
    <property type="project" value="InterPro"/>
</dbReference>
<dbReference type="InterPro" id="IPR029016">
    <property type="entry name" value="GAF-like_dom_sf"/>
</dbReference>
<dbReference type="SMART" id="SM00065">
    <property type="entry name" value="GAF"/>
    <property type="match status" value="1"/>
</dbReference>
<keyword evidence="4" id="KW-1185">Reference proteome</keyword>
<dbReference type="Gene3D" id="3.30.565.10">
    <property type="entry name" value="Histidine kinase-like ATPase, C-terminal domain"/>
    <property type="match status" value="1"/>
</dbReference>
<dbReference type="Gene3D" id="1.10.510.10">
    <property type="entry name" value="Transferase(Phosphotransferase) domain 1"/>
    <property type="match status" value="1"/>
</dbReference>
<dbReference type="GO" id="GO:0005524">
    <property type="term" value="F:ATP binding"/>
    <property type="evidence" value="ECO:0007669"/>
    <property type="project" value="InterPro"/>
</dbReference>
<dbReference type="SUPFAM" id="SSF55781">
    <property type="entry name" value="GAF domain-like"/>
    <property type="match status" value="1"/>
</dbReference>
<evidence type="ECO:0000313" key="3">
    <source>
        <dbReference type="EMBL" id="MRD46942.1"/>
    </source>
</evidence>
<dbReference type="InterPro" id="IPR011009">
    <property type="entry name" value="Kinase-like_dom_sf"/>
</dbReference>
<dbReference type="PANTHER" id="PTHR43642:SF1">
    <property type="entry name" value="HYBRID SIGNAL TRANSDUCTION HISTIDINE KINASE G"/>
    <property type="match status" value="1"/>
</dbReference>
<name>A0A844B0X2_9BURK</name>
<dbReference type="InterPro" id="IPR005467">
    <property type="entry name" value="His_kinase_dom"/>
</dbReference>
<evidence type="ECO:0000313" key="4">
    <source>
        <dbReference type="Proteomes" id="UP000487350"/>
    </source>
</evidence>
<dbReference type="InterPro" id="IPR000719">
    <property type="entry name" value="Prot_kinase_dom"/>
</dbReference>
<dbReference type="PANTHER" id="PTHR43642">
    <property type="entry name" value="HYBRID SIGNAL TRANSDUCTION HISTIDINE KINASE G"/>
    <property type="match status" value="1"/>
</dbReference>